<dbReference type="Proteomes" id="UP000664477">
    <property type="component" value="Unassembled WGS sequence"/>
</dbReference>
<organism evidence="1 2">
    <name type="scientific">Providencia rettgeri</name>
    <dbReference type="NCBI Taxonomy" id="587"/>
    <lineage>
        <taxon>Bacteria</taxon>
        <taxon>Pseudomonadati</taxon>
        <taxon>Pseudomonadota</taxon>
        <taxon>Gammaproteobacteria</taxon>
        <taxon>Enterobacterales</taxon>
        <taxon>Morganellaceae</taxon>
        <taxon>Providencia</taxon>
    </lineage>
</organism>
<protein>
    <submittedName>
        <fullName evidence="1">Uncharacterized protein</fullName>
    </submittedName>
</protein>
<dbReference type="AlphaFoldDB" id="A0A939NKN4"/>
<name>A0A939NKN4_PRORE</name>
<dbReference type="EMBL" id="JAGETQ010000104">
    <property type="protein sequence ID" value="MBO1916429.1"/>
    <property type="molecule type" value="Genomic_DNA"/>
</dbReference>
<reference evidence="1" key="1">
    <citation type="submission" date="2021-03" db="EMBL/GenBank/DDBJ databases">
        <title>Molecular epidemiology and mechanisms of colistin and carbapenem resistance in Enterobacteriaceae from clinical isolates, the environment and porcine samples in Pretoria, South Africa.</title>
        <authorList>
            <person name="Bogoshi D."/>
            <person name="Mbelle N.M."/>
            <person name="Naidoo V."/>
            <person name="Osei Sekyere J."/>
        </authorList>
    </citation>
    <scope>NUCLEOTIDE SEQUENCE</scope>
    <source>
        <strain evidence="1">C052</strain>
    </source>
</reference>
<accession>A0A939NKN4</accession>
<evidence type="ECO:0000313" key="1">
    <source>
        <dbReference type="EMBL" id="MBO1916429.1"/>
    </source>
</evidence>
<evidence type="ECO:0000313" key="2">
    <source>
        <dbReference type="Proteomes" id="UP000664477"/>
    </source>
</evidence>
<gene>
    <name evidence="1" type="ORF">J4727_15260</name>
</gene>
<sequence>MLEAGGRPVTRRAEQAIWPAENWWVFAHYLRKRNL</sequence>
<comment type="caution">
    <text evidence="1">The sequence shown here is derived from an EMBL/GenBank/DDBJ whole genome shotgun (WGS) entry which is preliminary data.</text>
</comment>
<proteinExistence type="predicted"/>